<feature type="transmembrane region" description="Helical" evidence="7">
    <location>
        <begin position="88"/>
        <end position="108"/>
    </location>
</feature>
<comment type="similarity">
    <text evidence="2">Belongs to the major facilitator superfamily. Folate-biopterin transporter (TC 2.A.71) family.</text>
</comment>
<protein>
    <recommendedName>
        <fullName evidence="10">BT1 family protein</fullName>
    </recommendedName>
</protein>
<feature type="transmembrane region" description="Helical" evidence="7">
    <location>
        <begin position="261"/>
        <end position="278"/>
    </location>
</feature>
<dbReference type="EMBL" id="JBHLVZ010000032">
    <property type="protein sequence ID" value="MFC0386407.1"/>
    <property type="molecule type" value="Genomic_DNA"/>
</dbReference>
<feature type="transmembrane region" description="Helical" evidence="7">
    <location>
        <begin position="55"/>
        <end position="76"/>
    </location>
</feature>
<evidence type="ECO:0000256" key="6">
    <source>
        <dbReference type="ARBA" id="ARBA00023136"/>
    </source>
</evidence>
<evidence type="ECO:0000256" key="2">
    <source>
        <dbReference type="ARBA" id="ARBA00007015"/>
    </source>
</evidence>
<keyword evidence="4 7" id="KW-0812">Transmembrane</keyword>
<reference evidence="8 9" key="1">
    <citation type="submission" date="2024-09" db="EMBL/GenBank/DDBJ databases">
        <authorList>
            <person name="Sun Q."/>
            <person name="Mori K."/>
        </authorList>
    </citation>
    <scope>NUCLEOTIDE SEQUENCE [LARGE SCALE GENOMIC DNA]</scope>
    <source>
        <strain evidence="8 9">CCM 7468</strain>
    </source>
</reference>
<evidence type="ECO:0000256" key="7">
    <source>
        <dbReference type="SAM" id="Phobius"/>
    </source>
</evidence>
<dbReference type="Proteomes" id="UP001589789">
    <property type="component" value="Unassembled WGS sequence"/>
</dbReference>
<keyword evidence="5 7" id="KW-1133">Transmembrane helix</keyword>
<evidence type="ECO:0000313" key="8">
    <source>
        <dbReference type="EMBL" id="MFC0386407.1"/>
    </source>
</evidence>
<feature type="transmembrane region" description="Helical" evidence="7">
    <location>
        <begin position="236"/>
        <end position="255"/>
    </location>
</feature>
<evidence type="ECO:0000256" key="4">
    <source>
        <dbReference type="ARBA" id="ARBA00022692"/>
    </source>
</evidence>
<sequence length="494" mass="51591">MSAAPRGGLRTRLAMLNRRTAPPLLIYLAAGASGFSAIAETFWVRDRLGLSPQSLLALSAWLTVPWTIKMVVGHLVDTVPLLGSRRRAYVLLGALLQVAGNLMLAAAAAGSTALFPAEAAYIAASLLVVIGLVIQDSVADALTTEVVERVGPNGTPRNPDLIKAELGEVQVLGRVAVMAGTFAVAGAGGWLAQLLPAATMFLLAALLPLPSLFAGFLLQESGSSKDAVPTPPDRRVLWGGFAFGTAMLVLALAQPPFAEEIGFLLALGVLLALLRVTVEGVPLATRRAMLAAGIVIFAYRATPPPGPALQWWQIEVLGYDQGFFGTLAQLGSGLAIAGALLLGGRLVRWPLAAVFFWLAVLNALFMLPTIGMLFGLHEWTERVLGFGARTIGLVDTAFSAPLAQLAMIPMLTLIAMHAPEGRRATWFALMASLMNLALQAGAIASRVLNAAFVVGRGDYAALPDLVIASTALGLALPLLAIAALARRLDRAGGA</sequence>
<dbReference type="SUPFAM" id="SSF103473">
    <property type="entry name" value="MFS general substrate transporter"/>
    <property type="match status" value="1"/>
</dbReference>
<organism evidence="8 9">
    <name type="scientific">Muricoccus vinaceus</name>
    <dbReference type="NCBI Taxonomy" id="424704"/>
    <lineage>
        <taxon>Bacteria</taxon>
        <taxon>Pseudomonadati</taxon>
        <taxon>Pseudomonadota</taxon>
        <taxon>Alphaproteobacteria</taxon>
        <taxon>Acetobacterales</taxon>
        <taxon>Roseomonadaceae</taxon>
        <taxon>Muricoccus</taxon>
    </lineage>
</organism>
<feature type="transmembrane region" description="Helical" evidence="7">
    <location>
        <begin position="114"/>
        <end position="134"/>
    </location>
</feature>
<evidence type="ECO:0000256" key="3">
    <source>
        <dbReference type="ARBA" id="ARBA00022448"/>
    </source>
</evidence>
<feature type="transmembrane region" description="Helical" evidence="7">
    <location>
        <begin position="465"/>
        <end position="485"/>
    </location>
</feature>
<feature type="transmembrane region" description="Helical" evidence="7">
    <location>
        <begin position="285"/>
        <end position="302"/>
    </location>
</feature>
<dbReference type="InterPro" id="IPR039309">
    <property type="entry name" value="BT1"/>
</dbReference>
<dbReference type="RefSeq" id="WP_377050840.1">
    <property type="nucleotide sequence ID" value="NZ_JBHLVZ010000032.1"/>
</dbReference>
<evidence type="ECO:0000256" key="1">
    <source>
        <dbReference type="ARBA" id="ARBA00004141"/>
    </source>
</evidence>
<feature type="transmembrane region" description="Helical" evidence="7">
    <location>
        <begin position="197"/>
        <end position="216"/>
    </location>
</feature>
<keyword evidence="3" id="KW-0813">Transport</keyword>
<keyword evidence="9" id="KW-1185">Reference proteome</keyword>
<comment type="subcellular location">
    <subcellularLocation>
        <location evidence="1">Membrane</location>
        <topology evidence="1">Multi-pass membrane protein</topology>
    </subcellularLocation>
</comment>
<dbReference type="Pfam" id="PF03092">
    <property type="entry name" value="BT1"/>
    <property type="match status" value="1"/>
</dbReference>
<feature type="transmembrane region" description="Helical" evidence="7">
    <location>
        <begin position="426"/>
        <end position="445"/>
    </location>
</feature>
<comment type="caution">
    <text evidence="8">The sequence shown here is derived from an EMBL/GenBank/DDBJ whole genome shotgun (WGS) entry which is preliminary data.</text>
</comment>
<feature type="transmembrane region" description="Helical" evidence="7">
    <location>
        <begin position="354"/>
        <end position="376"/>
    </location>
</feature>
<feature type="transmembrane region" description="Helical" evidence="7">
    <location>
        <begin position="171"/>
        <end position="191"/>
    </location>
</feature>
<dbReference type="PANTHER" id="PTHR31585:SF0">
    <property type="entry name" value="FOLATE-BIOPTERIN TRANSPORTER 1, CHLOROPLASTIC"/>
    <property type="match status" value="1"/>
</dbReference>
<gene>
    <name evidence="8" type="ORF">ACFFIC_12775</name>
</gene>
<name>A0ABV6ISU0_9PROT</name>
<feature type="transmembrane region" description="Helical" evidence="7">
    <location>
        <begin position="322"/>
        <end position="342"/>
    </location>
</feature>
<evidence type="ECO:0000313" key="9">
    <source>
        <dbReference type="Proteomes" id="UP001589789"/>
    </source>
</evidence>
<accession>A0ABV6ISU0</accession>
<dbReference type="InterPro" id="IPR036259">
    <property type="entry name" value="MFS_trans_sf"/>
</dbReference>
<feature type="transmembrane region" description="Helical" evidence="7">
    <location>
        <begin position="396"/>
        <end position="414"/>
    </location>
</feature>
<dbReference type="PANTHER" id="PTHR31585">
    <property type="entry name" value="FOLATE-BIOPTERIN TRANSPORTER 1, CHLOROPLASTIC"/>
    <property type="match status" value="1"/>
</dbReference>
<proteinExistence type="inferred from homology"/>
<evidence type="ECO:0008006" key="10">
    <source>
        <dbReference type="Google" id="ProtNLM"/>
    </source>
</evidence>
<evidence type="ECO:0000256" key="5">
    <source>
        <dbReference type="ARBA" id="ARBA00022989"/>
    </source>
</evidence>
<keyword evidence="6 7" id="KW-0472">Membrane</keyword>